<feature type="transmembrane region" description="Helical" evidence="8">
    <location>
        <begin position="18"/>
        <end position="40"/>
    </location>
</feature>
<feature type="region of interest" description="Disordered" evidence="7">
    <location>
        <begin position="485"/>
        <end position="506"/>
    </location>
</feature>
<gene>
    <name evidence="11" type="ORF">CNMCM8927_002556</name>
</gene>
<reference evidence="11" key="2">
    <citation type="submission" date="2020-04" db="EMBL/GenBank/DDBJ databases">
        <authorList>
            <person name="Santos R.A.C."/>
            <person name="Steenwyk J.L."/>
            <person name="Rivero-Menendez O."/>
            <person name="Mead M.E."/>
            <person name="Silva L.P."/>
            <person name="Bastos R.W."/>
            <person name="Alastruey-Izquierdo A."/>
            <person name="Goldman G.H."/>
            <person name="Rokas A."/>
        </authorList>
    </citation>
    <scope>NUCLEOTIDE SEQUENCE</scope>
    <source>
        <strain evidence="11">CNM-CM8927</strain>
    </source>
</reference>
<evidence type="ECO:0000256" key="4">
    <source>
        <dbReference type="ARBA" id="ARBA00023002"/>
    </source>
</evidence>
<evidence type="ECO:0000256" key="6">
    <source>
        <dbReference type="ARBA" id="ARBA00038359"/>
    </source>
</evidence>
<evidence type="ECO:0000256" key="2">
    <source>
        <dbReference type="ARBA" id="ARBA00022692"/>
    </source>
</evidence>
<feature type="region of interest" description="Disordered" evidence="7">
    <location>
        <begin position="264"/>
        <end position="321"/>
    </location>
</feature>
<reference evidence="11" key="1">
    <citation type="journal article" date="2020" name="bioRxiv">
        <title>Genomic and phenotypic heterogeneity of clinical isolates of the human pathogens Aspergillus fumigatus, Aspergillus lentulus and Aspergillus fumigatiaffinis.</title>
        <authorList>
            <person name="dos Santos R.A.C."/>
            <person name="Steenwyk J.L."/>
            <person name="Rivero-Menendez O."/>
            <person name="Mead M.E."/>
            <person name="Silva L.P."/>
            <person name="Bastos R.W."/>
            <person name="Alastruey-Izquierdo A."/>
            <person name="Goldman G.H."/>
            <person name="Rokas A."/>
        </authorList>
    </citation>
    <scope>NUCLEOTIDE SEQUENCE</scope>
    <source>
        <strain evidence="11">CNM-CM8927</strain>
    </source>
</reference>
<keyword evidence="3 8" id="KW-1133">Transmembrane helix</keyword>
<sequence>MADHIGGSGLPDENRGPVILAATSIVTISALLTVLARMYVRVFMIRNVGADDYTMALTMVLSLAGWAIIIPEVVYGAGRHTTYVMDTAVKANQLNLATQGIYMWAIGLVKVSIGLFLLRFAPRRGYRVFIWAIIGLSVIAGLKCAADCRSVHVVIYDDLLLPLNILTDLIFAILPAFMLRHLQVNRRVKASLVCILGLGIFACAAAFVKLSILPNYGRTGDFLWDYTDLTIWVVVECNTGIIAGSLPTLKPLFKQVLGSYGSQGSHSHYHSHSRSRTRNYSRGTRHRLRSLSRQHKSKAQTLGSGNSDVEAKTQRNGELTYQSGYETTMTATYPGGEGRNSSDERILPSGGEGIVCVTEVRVSHSNMDSKIYDIPTHCKAGVVVNEGPDFQVKVEMVPVPEPGPDDILIRLNVTGLCSSDIHMMKNDLGTPPMSFFGVRSPGHEGAGIVVKTGANVRNFKVGDRAGIKPLTDTCGSHISAIPRLARPLRLPHPRRRPRRDRRPDHV</sequence>
<dbReference type="GO" id="GO:0016491">
    <property type="term" value="F:oxidoreductase activity"/>
    <property type="evidence" value="ECO:0007669"/>
    <property type="project" value="UniProtKB-KW"/>
</dbReference>
<evidence type="ECO:0000313" key="11">
    <source>
        <dbReference type="EMBL" id="KAF4200736.1"/>
    </source>
</evidence>
<evidence type="ECO:0000256" key="1">
    <source>
        <dbReference type="ARBA" id="ARBA00004141"/>
    </source>
</evidence>
<dbReference type="InterPro" id="IPR049326">
    <property type="entry name" value="Rhodopsin_dom_fungi"/>
</dbReference>
<feature type="compositionally biased region" description="Basic residues" evidence="7">
    <location>
        <begin position="267"/>
        <end position="298"/>
    </location>
</feature>
<evidence type="ECO:0000256" key="7">
    <source>
        <dbReference type="SAM" id="MobiDB-lite"/>
    </source>
</evidence>
<feature type="transmembrane region" description="Helical" evidence="8">
    <location>
        <begin position="159"/>
        <end position="178"/>
    </location>
</feature>
<evidence type="ECO:0000313" key="12">
    <source>
        <dbReference type="Proteomes" id="UP000649114"/>
    </source>
</evidence>
<dbReference type="GO" id="GO:0016020">
    <property type="term" value="C:membrane"/>
    <property type="evidence" value="ECO:0007669"/>
    <property type="project" value="UniProtKB-SubCell"/>
</dbReference>
<dbReference type="Pfam" id="PF08240">
    <property type="entry name" value="ADH_N"/>
    <property type="match status" value="1"/>
</dbReference>
<dbReference type="InterPro" id="IPR011032">
    <property type="entry name" value="GroES-like_sf"/>
</dbReference>
<feature type="compositionally biased region" description="Basic residues" evidence="7">
    <location>
        <begin position="489"/>
        <end position="500"/>
    </location>
</feature>
<comment type="similarity">
    <text evidence="6">Belongs to the SAT4 family.</text>
</comment>
<protein>
    <submittedName>
        <fullName evidence="11">Uncharacterized protein</fullName>
    </submittedName>
</protein>
<feature type="domain" description="Alcohol dehydrogenase-like N-terminal" evidence="9">
    <location>
        <begin position="403"/>
        <end position="475"/>
    </location>
</feature>
<dbReference type="PANTHER" id="PTHR33048">
    <property type="entry name" value="PTH11-LIKE INTEGRAL MEMBRANE PROTEIN (AFU_ORTHOLOGUE AFUA_5G11245)"/>
    <property type="match status" value="1"/>
</dbReference>
<feature type="transmembrane region" description="Helical" evidence="8">
    <location>
        <begin position="190"/>
        <end position="209"/>
    </location>
</feature>
<dbReference type="SUPFAM" id="SSF50129">
    <property type="entry name" value="GroES-like"/>
    <property type="match status" value="1"/>
</dbReference>
<proteinExistence type="inferred from homology"/>
<evidence type="ECO:0000259" key="10">
    <source>
        <dbReference type="Pfam" id="PF20684"/>
    </source>
</evidence>
<evidence type="ECO:0000256" key="5">
    <source>
        <dbReference type="ARBA" id="ARBA00023136"/>
    </source>
</evidence>
<name>A0AAN5YFV0_ASPLE</name>
<dbReference type="InterPro" id="IPR002328">
    <property type="entry name" value="ADH_Zn_CS"/>
</dbReference>
<evidence type="ECO:0000256" key="8">
    <source>
        <dbReference type="SAM" id="Phobius"/>
    </source>
</evidence>
<keyword evidence="2 8" id="KW-0812">Transmembrane</keyword>
<feature type="transmembrane region" description="Helical" evidence="8">
    <location>
        <begin position="101"/>
        <end position="121"/>
    </location>
</feature>
<dbReference type="InterPro" id="IPR052337">
    <property type="entry name" value="SAT4-like"/>
</dbReference>
<keyword evidence="4" id="KW-0560">Oxidoreductase</keyword>
<dbReference type="AlphaFoldDB" id="A0AAN5YFV0"/>
<dbReference type="GO" id="GO:0008270">
    <property type="term" value="F:zinc ion binding"/>
    <property type="evidence" value="ECO:0007669"/>
    <property type="project" value="InterPro"/>
</dbReference>
<evidence type="ECO:0000256" key="3">
    <source>
        <dbReference type="ARBA" id="ARBA00022989"/>
    </source>
</evidence>
<dbReference type="Proteomes" id="UP000649114">
    <property type="component" value="Unassembled WGS sequence"/>
</dbReference>
<dbReference type="EMBL" id="JAAAPU010000176">
    <property type="protein sequence ID" value="KAF4200736.1"/>
    <property type="molecule type" value="Genomic_DNA"/>
</dbReference>
<dbReference type="InterPro" id="IPR013154">
    <property type="entry name" value="ADH-like_N"/>
</dbReference>
<comment type="subcellular location">
    <subcellularLocation>
        <location evidence="1">Membrane</location>
        <topology evidence="1">Multi-pass membrane protein</topology>
    </subcellularLocation>
</comment>
<feature type="domain" description="Rhodopsin" evidence="10">
    <location>
        <begin position="163"/>
        <end position="254"/>
    </location>
</feature>
<organism evidence="11 12">
    <name type="scientific">Aspergillus lentulus</name>
    <dbReference type="NCBI Taxonomy" id="293939"/>
    <lineage>
        <taxon>Eukaryota</taxon>
        <taxon>Fungi</taxon>
        <taxon>Dikarya</taxon>
        <taxon>Ascomycota</taxon>
        <taxon>Pezizomycotina</taxon>
        <taxon>Eurotiomycetes</taxon>
        <taxon>Eurotiomycetidae</taxon>
        <taxon>Eurotiales</taxon>
        <taxon>Aspergillaceae</taxon>
        <taxon>Aspergillus</taxon>
        <taxon>Aspergillus subgen. Fumigati</taxon>
    </lineage>
</organism>
<dbReference type="Gene3D" id="3.90.180.10">
    <property type="entry name" value="Medium-chain alcohol dehydrogenases, catalytic domain"/>
    <property type="match status" value="1"/>
</dbReference>
<dbReference type="PROSITE" id="PS00059">
    <property type="entry name" value="ADH_ZINC"/>
    <property type="match status" value="1"/>
</dbReference>
<feature type="domain" description="Rhodopsin" evidence="10">
    <location>
        <begin position="36"/>
        <end position="143"/>
    </location>
</feature>
<keyword evidence="5 8" id="KW-0472">Membrane</keyword>
<feature type="transmembrane region" description="Helical" evidence="8">
    <location>
        <begin position="52"/>
        <end position="70"/>
    </location>
</feature>
<dbReference type="Pfam" id="PF20684">
    <property type="entry name" value="Fung_rhodopsin"/>
    <property type="match status" value="2"/>
</dbReference>
<evidence type="ECO:0000259" key="9">
    <source>
        <dbReference type="Pfam" id="PF08240"/>
    </source>
</evidence>
<feature type="transmembrane region" description="Helical" evidence="8">
    <location>
        <begin position="128"/>
        <end position="153"/>
    </location>
</feature>
<accession>A0AAN5YFV0</accession>
<dbReference type="PANTHER" id="PTHR33048:SF167">
    <property type="entry name" value="INTEGRAL MEMBRANE PROTEIN"/>
    <property type="match status" value="1"/>
</dbReference>
<comment type="caution">
    <text evidence="11">The sequence shown here is derived from an EMBL/GenBank/DDBJ whole genome shotgun (WGS) entry which is preliminary data.</text>
</comment>